<dbReference type="RefSeq" id="WP_052145938.1">
    <property type="nucleotide sequence ID" value="NZ_JAVRFJ010000078.1"/>
</dbReference>
<name>A0ABU2ZCN7_9ACTN</name>
<keyword evidence="3" id="KW-1185">Reference proteome</keyword>
<evidence type="ECO:0000256" key="1">
    <source>
        <dbReference type="SAM" id="MobiDB-lite"/>
    </source>
</evidence>
<dbReference type="Proteomes" id="UP001180737">
    <property type="component" value="Unassembled WGS sequence"/>
</dbReference>
<gene>
    <name evidence="2" type="ORF">RM704_44100</name>
</gene>
<proteinExistence type="predicted"/>
<accession>A0ABU2ZCN7</accession>
<dbReference type="InterPro" id="IPR033457">
    <property type="entry name" value="DUF5133"/>
</dbReference>
<evidence type="ECO:0000313" key="3">
    <source>
        <dbReference type="Proteomes" id="UP001180737"/>
    </source>
</evidence>
<feature type="region of interest" description="Disordered" evidence="1">
    <location>
        <begin position="67"/>
        <end position="130"/>
    </location>
</feature>
<reference evidence="2" key="1">
    <citation type="submission" date="2024-05" db="EMBL/GenBank/DDBJ databases">
        <title>30 novel species of actinomycetes from the DSMZ collection.</title>
        <authorList>
            <person name="Nouioui I."/>
        </authorList>
    </citation>
    <scope>NUCLEOTIDE SEQUENCE</scope>
    <source>
        <strain evidence="2">DSM 3412</strain>
    </source>
</reference>
<dbReference type="EMBL" id="JAVRFJ010000078">
    <property type="protein sequence ID" value="MDT0574363.1"/>
    <property type="molecule type" value="Genomic_DNA"/>
</dbReference>
<dbReference type="Pfam" id="PF17196">
    <property type="entry name" value="DUF5133"/>
    <property type="match status" value="1"/>
</dbReference>
<comment type="caution">
    <text evidence="2">The sequence shown here is derived from an EMBL/GenBank/DDBJ whole genome shotgun (WGS) entry which is preliminary data.</text>
</comment>
<protein>
    <submittedName>
        <fullName evidence="2">DUF5133 domain-containing protein</fullName>
    </submittedName>
</protein>
<organism evidence="2 3">
    <name type="scientific">Streptomyces gottesmaniae</name>
    <dbReference type="NCBI Taxonomy" id="3075518"/>
    <lineage>
        <taxon>Bacteria</taxon>
        <taxon>Bacillati</taxon>
        <taxon>Actinomycetota</taxon>
        <taxon>Actinomycetes</taxon>
        <taxon>Kitasatosporales</taxon>
        <taxon>Streptomycetaceae</taxon>
        <taxon>Streptomyces</taxon>
    </lineage>
</organism>
<evidence type="ECO:0000313" key="2">
    <source>
        <dbReference type="EMBL" id="MDT0574363.1"/>
    </source>
</evidence>
<sequence length="130" mass="14409">MLLPAKNEVARHLRRYRTWERVMLASPTDRAARDSFEASGYTLCVLMGKRCAREAVAAAERYLQTSLPAYLQEQGDRPQQEPTGKTRKDRAGKDRSRKDRSGKAAGKTRSGESRSATGGPPSGRRSTAEL</sequence>
<feature type="compositionally biased region" description="Basic and acidic residues" evidence="1">
    <location>
        <begin position="74"/>
        <end position="102"/>
    </location>
</feature>